<proteinExistence type="predicted"/>
<dbReference type="RefSeq" id="WP_309901466.1">
    <property type="nucleotide sequence ID" value="NZ_JAVDRF010000004.1"/>
</dbReference>
<dbReference type="PANTHER" id="PTHR35271:SF1">
    <property type="entry name" value="ABC TRANSPORTER, SUBSTRATE-BINDING LIPOPROTEIN"/>
    <property type="match status" value="1"/>
</dbReference>
<feature type="chain" id="PRO_5045212710" evidence="1">
    <location>
        <begin position="23"/>
        <end position="325"/>
    </location>
</feature>
<dbReference type="PANTHER" id="PTHR35271">
    <property type="entry name" value="ABC TRANSPORTER, SUBSTRATE-BINDING LIPOPROTEIN-RELATED"/>
    <property type="match status" value="1"/>
</dbReference>
<organism evidence="2 3">
    <name type="scientific">Variovorax soli</name>
    <dbReference type="NCBI Taxonomy" id="376815"/>
    <lineage>
        <taxon>Bacteria</taxon>
        <taxon>Pseudomonadati</taxon>
        <taxon>Pseudomonadota</taxon>
        <taxon>Betaproteobacteria</taxon>
        <taxon>Burkholderiales</taxon>
        <taxon>Comamonadaceae</taxon>
        <taxon>Variovorax</taxon>
    </lineage>
</organism>
<accession>A0ABU1NDD2</accession>
<keyword evidence="3" id="KW-1185">Reference proteome</keyword>
<dbReference type="Gene3D" id="3.40.50.2300">
    <property type="match status" value="2"/>
</dbReference>
<sequence>MKRRREVLLASCAMLAPLSARAQPVSRLRVIGILVNRSPSGDPTDTVHLFMRAIRDLGWDEGKLAFELRAAEQRYERFPELARELVRQQVDLIVVTAGVTAALAARQATTTIPILAVGIADPVKFGLVASMARPGGNVTGFMATNIDWGKYLELAREATGAMRIAVIGNPTNVVYADYVAKNEAAARLLGVKLLMIPVAQASDLPGAFEAMSRERSEALVFGPDPVFFANVKEIVERAGAGRLPVITPFRLAALQGALLSYGPDARDMMRQAASYADKLLKGARAGDLPFVESTHFELVLNLKTAKALGLAIPSSLQLRADELIE</sequence>
<dbReference type="Proteomes" id="UP001184230">
    <property type="component" value="Unassembled WGS sequence"/>
</dbReference>
<dbReference type="EMBL" id="JAVDRF010000004">
    <property type="protein sequence ID" value="MDR6536447.1"/>
    <property type="molecule type" value="Genomic_DNA"/>
</dbReference>
<dbReference type="SUPFAM" id="SSF53822">
    <property type="entry name" value="Periplasmic binding protein-like I"/>
    <property type="match status" value="1"/>
</dbReference>
<dbReference type="InterPro" id="IPR028082">
    <property type="entry name" value="Peripla_BP_I"/>
</dbReference>
<name>A0ABU1NDD2_9BURK</name>
<dbReference type="InterPro" id="IPR007487">
    <property type="entry name" value="ABC_transpt-TYRBP-like"/>
</dbReference>
<gene>
    <name evidence="2" type="ORF">J2739_002220</name>
</gene>
<keyword evidence="1" id="KW-0732">Signal</keyword>
<evidence type="ECO:0000313" key="3">
    <source>
        <dbReference type="Proteomes" id="UP001184230"/>
    </source>
</evidence>
<reference evidence="2 3" key="1">
    <citation type="submission" date="2023-07" db="EMBL/GenBank/DDBJ databases">
        <title>Sorghum-associated microbial communities from plants grown in Nebraska, USA.</title>
        <authorList>
            <person name="Schachtman D."/>
        </authorList>
    </citation>
    <scope>NUCLEOTIDE SEQUENCE [LARGE SCALE GENOMIC DNA]</scope>
    <source>
        <strain evidence="2 3">DS1781</strain>
    </source>
</reference>
<dbReference type="Pfam" id="PF04392">
    <property type="entry name" value="ABC_sub_bind"/>
    <property type="match status" value="1"/>
</dbReference>
<evidence type="ECO:0000256" key="1">
    <source>
        <dbReference type="SAM" id="SignalP"/>
    </source>
</evidence>
<feature type="signal peptide" evidence="1">
    <location>
        <begin position="1"/>
        <end position="22"/>
    </location>
</feature>
<protein>
    <submittedName>
        <fullName evidence="2">ABC transport system substrate-binding protein</fullName>
    </submittedName>
</protein>
<comment type="caution">
    <text evidence="2">The sequence shown here is derived from an EMBL/GenBank/DDBJ whole genome shotgun (WGS) entry which is preliminary data.</text>
</comment>
<evidence type="ECO:0000313" key="2">
    <source>
        <dbReference type="EMBL" id="MDR6536447.1"/>
    </source>
</evidence>
<dbReference type="CDD" id="cd06325">
    <property type="entry name" value="PBP1_ABC_unchar_transporter"/>
    <property type="match status" value="1"/>
</dbReference>